<protein>
    <submittedName>
        <fullName evidence="1">Uncharacterized protein</fullName>
    </submittedName>
</protein>
<organism evidence="1 2">
    <name type="scientific">Mycolicibacterium confluentis</name>
    <dbReference type="NCBI Taxonomy" id="28047"/>
    <lineage>
        <taxon>Bacteria</taxon>
        <taxon>Bacillati</taxon>
        <taxon>Actinomycetota</taxon>
        <taxon>Actinomycetes</taxon>
        <taxon>Mycobacteriales</taxon>
        <taxon>Mycobacteriaceae</taxon>
        <taxon>Mycolicibacterium</taxon>
    </lineage>
</organism>
<reference evidence="1" key="1">
    <citation type="journal article" date="2019" name="Emerg. Microbes Infect.">
        <title>Comprehensive subspecies identification of 175 nontuberculous mycobacteria species based on 7547 genomic profiles.</title>
        <authorList>
            <person name="Matsumoto Y."/>
            <person name="Kinjo T."/>
            <person name="Motooka D."/>
            <person name="Nabeya D."/>
            <person name="Jung N."/>
            <person name="Uechi K."/>
            <person name="Horii T."/>
            <person name="Iida T."/>
            <person name="Fujita J."/>
            <person name="Nakamura S."/>
        </authorList>
    </citation>
    <scope>NUCLEOTIDE SEQUENCE [LARGE SCALE GENOMIC DNA]</scope>
    <source>
        <strain evidence="1">JCM 13671</strain>
    </source>
</reference>
<dbReference type="RefSeq" id="WP_179965775.1">
    <property type="nucleotide sequence ID" value="NZ_AP022612.1"/>
</dbReference>
<accession>A0A7I7Y103</accession>
<dbReference type="Pfam" id="PF11259">
    <property type="entry name" value="DUF3060"/>
    <property type="match status" value="1"/>
</dbReference>
<reference evidence="1" key="2">
    <citation type="submission" date="2020-02" db="EMBL/GenBank/DDBJ databases">
        <authorList>
            <person name="Matsumoto Y."/>
            <person name="Motooka D."/>
            <person name="Nakamura S."/>
        </authorList>
    </citation>
    <scope>NUCLEOTIDE SEQUENCE</scope>
    <source>
        <strain evidence="1">JCM 13671</strain>
    </source>
</reference>
<evidence type="ECO:0000313" key="1">
    <source>
        <dbReference type="EMBL" id="BBZ35239.1"/>
    </source>
</evidence>
<dbReference type="PROSITE" id="PS51257">
    <property type="entry name" value="PROKAR_LIPOPROTEIN"/>
    <property type="match status" value="1"/>
</dbReference>
<dbReference type="EMBL" id="AP022612">
    <property type="protein sequence ID" value="BBZ35239.1"/>
    <property type="molecule type" value="Genomic_DNA"/>
</dbReference>
<proteinExistence type="predicted"/>
<sequence length="131" mass="13422">MRRPVVLIVGAIPALALGLIGCGSDEPAATTQTSGVSAPTGFGRTLHYSSFGTKADIDCGDRRPLDVSGSNNILTVTGTCSSVTISGADNRLRVTDIADSIVVTGLNNTVLYENGEPEITASGTGNDIRRA</sequence>
<dbReference type="AlphaFoldDB" id="A0A7I7Y103"/>
<name>A0A7I7Y103_9MYCO</name>
<evidence type="ECO:0000313" key="2">
    <source>
        <dbReference type="Proteomes" id="UP000466931"/>
    </source>
</evidence>
<keyword evidence="2" id="KW-1185">Reference proteome</keyword>
<gene>
    <name evidence="1" type="ORF">MCNF_38440</name>
</gene>
<dbReference type="InterPro" id="IPR021417">
    <property type="entry name" value="DUF3060"/>
</dbReference>
<dbReference type="Proteomes" id="UP000466931">
    <property type="component" value="Chromosome"/>
</dbReference>